<comment type="caution">
    <text evidence="2">The sequence shown here is derived from an EMBL/GenBank/DDBJ whole genome shotgun (WGS) entry which is preliminary data.</text>
</comment>
<dbReference type="EMBL" id="JANJYI010000003">
    <property type="protein sequence ID" value="KAK2656547.1"/>
    <property type="molecule type" value="Genomic_DNA"/>
</dbReference>
<keyword evidence="3" id="KW-1185">Reference proteome</keyword>
<dbReference type="AlphaFoldDB" id="A0AAE0CME9"/>
<evidence type="ECO:0000313" key="2">
    <source>
        <dbReference type="EMBL" id="KAK2656547.1"/>
    </source>
</evidence>
<name>A0AAE0CME9_9ROSI</name>
<sequence>MKKLNSLVYIMYNKRLQHKFIKTQKLKDDEDPLVIEDLPSDDKWMVAEDVPSKDVDISQPSGSQQVHAKRKRNTSKENDLQRVDEKCGWKDISNRNDYLGTSNDDD</sequence>
<evidence type="ECO:0000256" key="1">
    <source>
        <dbReference type="SAM" id="MobiDB-lite"/>
    </source>
</evidence>
<feature type="region of interest" description="Disordered" evidence="1">
    <location>
        <begin position="51"/>
        <end position="82"/>
    </location>
</feature>
<evidence type="ECO:0000313" key="3">
    <source>
        <dbReference type="Proteomes" id="UP001280121"/>
    </source>
</evidence>
<dbReference type="Proteomes" id="UP001280121">
    <property type="component" value="Unassembled WGS sequence"/>
</dbReference>
<accession>A0AAE0CME9</accession>
<organism evidence="2 3">
    <name type="scientific">Dipteronia dyeriana</name>
    <dbReference type="NCBI Taxonomy" id="168575"/>
    <lineage>
        <taxon>Eukaryota</taxon>
        <taxon>Viridiplantae</taxon>
        <taxon>Streptophyta</taxon>
        <taxon>Embryophyta</taxon>
        <taxon>Tracheophyta</taxon>
        <taxon>Spermatophyta</taxon>
        <taxon>Magnoliopsida</taxon>
        <taxon>eudicotyledons</taxon>
        <taxon>Gunneridae</taxon>
        <taxon>Pentapetalae</taxon>
        <taxon>rosids</taxon>
        <taxon>malvids</taxon>
        <taxon>Sapindales</taxon>
        <taxon>Sapindaceae</taxon>
        <taxon>Hippocastanoideae</taxon>
        <taxon>Acereae</taxon>
        <taxon>Dipteronia</taxon>
    </lineage>
</organism>
<reference evidence="2" key="1">
    <citation type="journal article" date="2023" name="Plant J.">
        <title>Genome sequences and population genomics provide insights into the demographic history, inbreeding, and mutation load of two 'living fossil' tree species of Dipteronia.</title>
        <authorList>
            <person name="Feng Y."/>
            <person name="Comes H.P."/>
            <person name="Chen J."/>
            <person name="Zhu S."/>
            <person name="Lu R."/>
            <person name="Zhang X."/>
            <person name="Li P."/>
            <person name="Qiu J."/>
            <person name="Olsen K.M."/>
            <person name="Qiu Y."/>
        </authorList>
    </citation>
    <scope>NUCLEOTIDE SEQUENCE</scope>
    <source>
        <strain evidence="2">KIB01</strain>
    </source>
</reference>
<protein>
    <submittedName>
        <fullName evidence="2">Uncharacterized protein</fullName>
    </submittedName>
</protein>
<proteinExistence type="predicted"/>
<gene>
    <name evidence="2" type="ORF">Ddye_009599</name>
</gene>